<feature type="compositionally biased region" description="Low complexity" evidence="1">
    <location>
        <begin position="480"/>
        <end position="516"/>
    </location>
</feature>
<gene>
    <name evidence="2" type="ORF">HK100_005702</name>
</gene>
<feature type="region of interest" description="Disordered" evidence="1">
    <location>
        <begin position="31"/>
        <end position="57"/>
    </location>
</feature>
<accession>A0AAD5SX13</accession>
<feature type="region of interest" description="Disordered" evidence="1">
    <location>
        <begin position="411"/>
        <end position="543"/>
    </location>
</feature>
<dbReference type="Proteomes" id="UP001211907">
    <property type="component" value="Unassembled WGS sequence"/>
</dbReference>
<reference evidence="2" key="1">
    <citation type="submission" date="2020-05" db="EMBL/GenBank/DDBJ databases">
        <title>Phylogenomic resolution of chytrid fungi.</title>
        <authorList>
            <person name="Stajich J.E."/>
            <person name="Amses K."/>
            <person name="Simmons R."/>
            <person name="Seto K."/>
            <person name="Myers J."/>
            <person name="Bonds A."/>
            <person name="Quandt C.A."/>
            <person name="Barry K."/>
            <person name="Liu P."/>
            <person name="Grigoriev I."/>
            <person name="Longcore J.E."/>
            <person name="James T.Y."/>
        </authorList>
    </citation>
    <scope>NUCLEOTIDE SEQUENCE</scope>
    <source>
        <strain evidence="2">JEL0513</strain>
    </source>
</reference>
<evidence type="ECO:0000313" key="2">
    <source>
        <dbReference type="EMBL" id="KAJ3095882.1"/>
    </source>
</evidence>
<comment type="caution">
    <text evidence="2">The sequence shown here is derived from an EMBL/GenBank/DDBJ whole genome shotgun (WGS) entry which is preliminary data.</text>
</comment>
<protein>
    <submittedName>
        <fullName evidence="2">Uncharacterized protein</fullName>
    </submittedName>
</protein>
<feature type="compositionally biased region" description="Polar residues" evidence="1">
    <location>
        <begin position="411"/>
        <end position="458"/>
    </location>
</feature>
<organism evidence="2 3">
    <name type="scientific">Physocladia obscura</name>
    <dbReference type="NCBI Taxonomy" id="109957"/>
    <lineage>
        <taxon>Eukaryota</taxon>
        <taxon>Fungi</taxon>
        <taxon>Fungi incertae sedis</taxon>
        <taxon>Chytridiomycota</taxon>
        <taxon>Chytridiomycota incertae sedis</taxon>
        <taxon>Chytridiomycetes</taxon>
        <taxon>Chytridiales</taxon>
        <taxon>Chytriomycetaceae</taxon>
        <taxon>Physocladia</taxon>
    </lineage>
</organism>
<name>A0AAD5SX13_9FUNG</name>
<evidence type="ECO:0000313" key="3">
    <source>
        <dbReference type="Proteomes" id="UP001211907"/>
    </source>
</evidence>
<feature type="compositionally biased region" description="Polar residues" evidence="1">
    <location>
        <begin position="518"/>
        <end position="542"/>
    </location>
</feature>
<dbReference type="EMBL" id="JADGJH010002654">
    <property type="protein sequence ID" value="KAJ3095882.1"/>
    <property type="molecule type" value="Genomic_DNA"/>
</dbReference>
<feature type="compositionally biased region" description="Low complexity" evidence="1">
    <location>
        <begin position="341"/>
        <end position="367"/>
    </location>
</feature>
<evidence type="ECO:0000256" key="1">
    <source>
        <dbReference type="SAM" id="MobiDB-lite"/>
    </source>
</evidence>
<feature type="region of interest" description="Disordered" evidence="1">
    <location>
        <begin position="197"/>
        <end position="233"/>
    </location>
</feature>
<dbReference type="AlphaFoldDB" id="A0AAD5SX13"/>
<proteinExistence type="predicted"/>
<sequence length="616" mass="67282">MAQLFNHNYSHTADYTASHASNPSPSLIRTAAAAPRSAPISHTQSSSKTRHLFASSSSASQSTANSLLNDESERLLNEGLTIVQEAFDRRTSSLQSEILESKQHALSQREHITILENENKALHARVLELESLVQSQSVDIKNLSDAKLLVTEKYNILKKSAAQLDSFRKNIVSMVEYGPAMASVLTAVDSNQSFNLADHTGSTTTRFSPTRENLRNQPSPRQYSQSSHPQYGGNSVTAVAAVTTQNQIRGENSIPGTTSPTRILKNFSDRIQVTASSNDQKEYQNMSFVGGIKNGNFNSYLDGSSFLNSNDLKSFEMTSQTLDYSLALPDAAIFSSLKGHPQQQNQQQPQENQSNIKLQQQQQHQNQSYYDIKQDNRSHFLPQKVISQENRPGLEQQPQNSLHISMESSSNAHKLLQKSSQNVTVQSTPNLFNNNDSNGSTTTARMQRTHGLISSSLSGAAVQVRRVSSPSSSDLHTPRSQSAQAQQATSTPTPAQLQTQTQTQAQTQFQQKPAQAKSGFQPNNDESVASSRGENSQESTAGTIDAPTLYKQIREALTQKEFEAFAGCVAGFNAGTLGADDAVKSIGALVKDVKLCGRMRTLIFTALAESRRGGQN</sequence>
<feature type="region of interest" description="Disordered" evidence="1">
    <location>
        <begin position="338"/>
        <end position="368"/>
    </location>
</feature>
<keyword evidence="3" id="KW-1185">Reference proteome</keyword>